<proteinExistence type="predicted"/>
<sequence length="669" mass="78078">MSLSLDYPAEYYRRKILIPQKSGTLKSLLTYALDPKPSTKRSLLLAPFHPDFLSNALRTNWNELVKFSEDQIAGNFYLDKYLVSLIRSKPDRFPKLGVAVHHFGPVPVLYTGISYQVELHGETTEAEVVLYHNRINKNGDQYRGMFPADQYLLESLTGTFGIVMQRYFEDVAQIFRAICRQASLPEAFEWAKLAEDFIGKSIQSKLRKVIPHHNEWSSWKSNKHNGFDQAQKVRCHLYEQSETDIYLAQYFRLTTLYFLNELYKHLGLESRSKDYLDKIEESYKNYDKLNGAGAAKELVDNYGDIELLRHARKYYHNNELDKLKNLRPESVWMECIVEFAIFLLNLNHNKIPSIKGRIFISYNHGVSASEHLKKQFEHYFAEHYTNEIEILTVENLHPDANIYETIQTLIWQADRTIIIVPKDPTKPGAIAGNYQWLAREAEHAFLLSQKINYFLEDGYNEEQFLSAMTDEKMEFLAPDAITRDQNRTAALLQDFKNRPRIKFTLRHQKPAPHWEDLGKNLQDALSHAAEHAIEARHHNMIKGFLQQFPEDTLIVLYCLAKIGGSRTKVEFVGELFRRFGNEKDLPFTSKQRCTRAFENAWSNTKARHIGIINRRLTVMLIQRDGQRHVYSLNIKWILRALQPSISKEKLEQWMARLFNEVLPERAKGI</sequence>
<protein>
    <recommendedName>
        <fullName evidence="3">SIR2-like domain-containing protein</fullName>
    </recommendedName>
</protein>
<dbReference type="RefSeq" id="WP_346762694.1">
    <property type="nucleotide sequence ID" value="NZ_JAUJEB010000015.1"/>
</dbReference>
<name>A0ABT8LIK8_9BACT</name>
<dbReference type="EMBL" id="JAUJEB010000015">
    <property type="protein sequence ID" value="MDN5217358.1"/>
    <property type="molecule type" value="Genomic_DNA"/>
</dbReference>
<gene>
    <name evidence="1" type="ORF">QQ020_35115</name>
</gene>
<evidence type="ECO:0000313" key="1">
    <source>
        <dbReference type="EMBL" id="MDN5217358.1"/>
    </source>
</evidence>
<organism evidence="1 2">
    <name type="scientific">Agaribacillus aureus</name>
    <dbReference type="NCBI Taxonomy" id="3051825"/>
    <lineage>
        <taxon>Bacteria</taxon>
        <taxon>Pseudomonadati</taxon>
        <taxon>Bacteroidota</taxon>
        <taxon>Cytophagia</taxon>
        <taxon>Cytophagales</taxon>
        <taxon>Splendidivirgaceae</taxon>
        <taxon>Agaribacillus</taxon>
    </lineage>
</organism>
<keyword evidence="2" id="KW-1185">Reference proteome</keyword>
<comment type="caution">
    <text evidence="1">The sequence shown here is derived from an EMBL/GenBank/DDBJ whole genome shotgun (WGS) entry which is preliminary data.</text>
</comment>
<dbReference type="Proteomes" id="UP001172083">
    <property type="component" value="Unassembled WGS sequence"/>
</dbReference>
<evidence type="ECO:0008006" key="3">
    <source>
        <dbReference type="Google" id="ProtNLM"/>
    </source>
</evidence>
<accession>A0ABT8LIK8</accession>
<evidence type="ECO:0000313" key="2">
    <source>
        <dbReference type="Proteomes" id="UP001172083"/>
    </source>
</evidence>
<reference evidence="1" key="1">
    <citation type="submission" date="2023-06" db="EMBL/GenBank/DDBJ databases">
        <title>Genomic of Agaribacillus aureum.</title>
        <authorList>
            <person name="Wang G."/>
        </authorList>
    </citation>
    <scope>NUCLEOTIDE SEQUENCE</scope>
    <source>
        <strain evidence="1">BMA12</strain>
    </source>
</reference>